<sequence>MSFSNFGQSNMTPLTIGRGRGFFNTPVPFSLGDRASGGTISDVNTVSDSVVSGEVATPSDQPCPNIPPPQCSSTSIPDSYTNNTVLVDQMSTIVQQIGHQLADSIMSHLNSSRPSEIATKNPQNESHQIPCNTLDLSQVQVIPRSQVREPPTFKGESSDAVTVDEWKDLMRNYIKKSVIQQEHQAEEILIHLRGRARDVVRCGIRNCGIDVQQNPQAIYTLLRKHFGSDQCSPVPLADFYSTRPKEKEDSFEYWLRLNRAADVAVSRLEEQGKTFDNPSVEVTRMFIRHCPSKDLALTFRSKTIEKWSAQDVQEVLDEYHMEKGLKSAEEESRISVNQAAVDCTAPASGLKKELQQSAAPDNSTMERLISMLEKVLLQGQSNFQPSKRQPFKSRLPNIKGLNDMPCSVCNDNSHTTRTHCRQNNLCFLCHLPGHSS</sequence>
<dbReference type="Proteomes" id="UP000192220">
    <property type="component" value="Unplaced"/>
</dbReference>
<dbReference type="InParanoid" id="A0A2I4DBC1"/>
<proteinExistence type="predicted"/>
<protein>
    <submittedName>
        <fullName evidence="2">Uncharacterized protein LOC106536752</fullName>
    </submittedName>
</protein>
<name>A0A2I4DBC1_AUSLI</name>
<accession>A0A2I4DBC1</accession>
<dbReference type="RefSeq" id="XP_013889527.1">
    <property type="nucleotide sequence ID" value="XM_014034073.1"/>
</dbReference>
<dbReference type="AlphaFoldDB" id="A0A2I4DBC1"/>
<gene>
    <name evidence="2" type="primary">LOC106536752</name>
</gene>
<dbReference type="OrthoDB" id="8885329at2759"/>
<organism evidence="1 2">
    <name type="scientific">Austrofundulus limnaeus</name>
    <name type="common">Annual killifish</name>
    <dbReference type="NCBI Taxonomy" id="52670"/>
    <lineage>
        <taxon>Eukaryota</taxon>
        <taxon>Metazoa</taxon>
        <taxon>Chordata</taxon>
        <taxon>Craniata</taxon>
        <taxon>Vertebrata</taxon>
        <taxon>Euteleostomi</taxon>
        <taxon>Actinopterygii</taxon>
        <taxon>Neopterygii</taxon>
        <taxon>Teleostei</taxon>
        <taxon>Neoteleostei</taxon>
        <taxon>Acanthomorphata</taxon>
        <taxon>Ovalentaria</taxon>
        <taxon>Atherinomorphae</taxon>
        <taxon>Cyprinodontiformes</taxon>
        <taxon>Rivulidae</taxon>
        <taxon>Austrofundulus</taxon>
    </lineage>
</organism>
<evidence type="ECO:0000313" key="1">
    <source>
        <dbReference type="Proteomes" id="UP000192220"/>
    </source>
</evidence>
<evidence type="ECO:0000313" key="2">
    <source>
        <dbReference type="RefSeq" id="XP_013889527.1"/>
    </source>
</evidence>
<keyword evidence="1" id="KW-1185">Reference proteome</keyword>
<dbReference type="KEGG" id="alim:106536752"/>
<reference evidence="2" key="1">
    <citation type="submission" date="2025-08" db="UniProtKB">
        <authorList>
            <consortium name="RefSeq"/>
        </authorList>
    </citation>
    <scope>IDENTIFICATION</scope>
</reference>
<dbReference type="GeneID" id="106536752"/>